<dbReference type="EMBL" id="CP029352">
    <property type="protein sequence ID" value="AWK85389.1"/>
    <property type="molecule type" value="Genomic_DNA"/>
</dbReference>
<keyword evidence="1" id="KW-1133">Transmembrane helix</keyword>
<organism evidence="3 4">
    <name type="scientific">Azospirillum thermophilum</name>
    <dbReference type="NCBI Taxonomy" id="2202148"/>
    <lineage>
        <taxon>Bacteria</taxon>
        <taxon>Pseudomonadati</taxon>
        <taxon>Pseudomonadota</taxon>
        <taxon>Alphaproteobacteria</taxon>
        <taxon>Rhodospirillales</taxon>
        <taxon>Azospirillaceae</taxon>
        <taxon>Azospirillum</taxon>
    </lineage>
</organism>
<feature type="transmembrane region" description="Helical" evidence="1">
    <location>
        <begin position="12"/>
        <end position="32"/>
    </location>
</feature>
<dbReference type="Proteomes" id="UP000245629">
    <property type="component" value="Chromosome 1"/>
</dbReference>
<evidence type="ECO:0000313" key="3">
    <source>
        <dbReference type="EMBL" id="AWK85389.1"/>
    </source>
</evidence>
<proteinExistence type="predicted"/>
<feature type="transmembrane region" description="Helical" evidence="1">
    <location>
        <begin position="123"/>
        <end position="143"/>
    </location>
</feature>
<keyword evidence="1" id="KW-0472">Membrane</keyword>
<feature type="domain" description="DUF1468" evidence="2">
    <location>
        <begin position="15"/>
        <end position="148"/>
    </location>
</feature>
<dbReference type="InterPro" id="IPR009936">
    <property type="entry name" value="DUF1468"/>
</dbReference>
<keyword evidence="1" id="KW-0812">Transmembrane</keyword>
<sequence>MSSGRTMRIGEAVLGGSLFALAMLIAIDTMMAPSAGRGAVGPALFPYLISGGLALVALALLREAWSGHVPHEGGFELDVPAVLLVAGGLAAQFLLIEVIGWIPTAALLFAAVARAFGNRRTTLNLLLGLLLAGFTFAVFTYGLDLNLPIGSLVERLAPSE</sequence>
<feature type="transmembrane region" description="Helical" evidence="1">
    <location>
        <begin position="44"/>
        <end position="61"/>
    </location>
</feature>
<protein>
    <submittedName>
        <fullName evidence="3">Tripartite tricarboxylate transporter TctB family protein</fullName>
    </submittedName>
</protein>
<dbReference type="Pfam" id="PF07331">
    <property type="entry name" value="TctB"/>
    <property type="match status" value="1"/>
</dbReference>
<accession>A0A2S2CLT3</accession>
<dbReference type="OrthoDB" id="8419485at2"/>
<dbReference type="RefSeq" id="WP_109324561.1">
    <property type="nucleotide sequence ID" value="NZ_CP029352.1"/>
</dbReference>
<feature type="transmembrane region" description="Helical" evidence="1">
    <location>
        <begin position="81"/>
        <end position="111"/>
    </location>
</feature>
<keyword evidence="4" id="KW-1185">Reference proteome</keyword>
<name>A0A2S2CLT3_9PROT</name>
<gene>
    <name evidence="3" type="ORF">DEW08_03645</name>
</gene>
<evidence type="ECO:0000259" key="2">
    <source>
        <dbReference type="Pfam" id="PF07331"/>
    </source>
</evidence>
<dbReference type="AlphaFoldDB" id="A0A2S2CLT3"/>
<evidence type="ECO:0000256" key="1">
    <source>
        <dbReference type="SAM" id="Phobius"/>
    </source>
</evidence>
<dbReference type="KEGG" id="azz:DEW08_03645"/>
<reference evidence="4" key="1">
    <citation type="submission" date="2018-05" db="EMBL/GenBank/DDBJ databases">
        <title>Azospirillum thermophila sp. nov., a novel isolated from hot spring.</title>
        <authorList>
            <person name="Zhao Z."/>
        </authorList>
    </citation>
    <scope>NUCLEOTIDE SEQUENCE [LARGE SCALE GENOMIC DNA]</scope>
    <source>
        <strain evidence="4">CFH 70021</strain>
    </source>
</reference>
<evidence type="ECO:0000313" key="4">
    <source>
        <dbReference type="Proteomes" id="UP000245629"/>
    </source>
</evidence>